<evidence type="ECO:0008006" key="12">
    <source>
        <dbReference type="Google" id="ProtNLM"/>
    </source>
</evidence>
<name>B4LFX9_DROVI</name>
<dbReference type="Pfam" id="PF00153">
    <property type="entry name" value="Mito_carr"/>
    <property type="match status" value="3"/>
</dbReference>
<comment type="similarity">
    <text evidence="2 9">Belongs to the mitochondrial carrier (TC 2.A.29) family.</text>
</comment>
<dbReference type="Gene3D" id="1.50.40.10">
    <property type="entry name" value="Mitochondrial carrier domain"/>
    <property type="match status" value="1"/>
</dbReference>
<keyword evidence="5" id="KW-0677">Repeat</keyword>
<evidence type="ECO:0000313" key="10">
    <source>
        <dbReference type="EMBL" id="EDW70378.2"/>
    </source>
</evidence>
<feature type="repeat" description="Solcar" evidence="8">
    <location>
        <begin position="115"/>
        <end position="206"/>
    </location>
</feature>
<dbReference type="AlphaFoldDB" id="B4LFX9"/>
<dbReference type="FunCoup" id="B4LFX9">
    <property type="interactions" value="11"/>
</dbReference>
<keyword evidence="7 8" id="KW-0472">Membrane</keyword>
<accession>B4LFX9</accession>
<feature type="repeat" description="Solcar" evidence="8">
    <location>
        <begin position="25"/>
        <end position="108"/>
    </location>
</feature>
<dbReference type="Proteomes" id="UP000008792">
    <property type="component" value="Unassembled WGS sequence"/>
</dbReference>
<evidence type="ECO:0000256" key="8">
    <source>
        <dbReference type="PROSITE-ProRule" id="PRU00282"/>
    </source>
</evidence>
<dbReference type="PANTHER" id="PTHR45618">
    <property type="entry name" value="MITOCHONDRIAL DICARBOXYLATE CARRIER-RELATED"/>
    <property type="match status" value="1"/>
</dbReference>
<evidence type="ECO:0000256" key="6">
    <source>
        <dbReference type="ARBA" id="ARBA00022989"/>
    </source>
</evidence>
<keyword evidence="4 8" id="KW-0812">Transmembrane</keyword>
<keyword evidence="11" id="KW-1185">Reference proteome</keyword>
<evidence type="ECO:0000256" key="9">
    <source>
        <dbReference type="RuleBase" id="RU000488"/>
    </source>
</evidence>
<dbReference type="GO" id="GO:0016020">
    <property type="term" value="C:membrane"/>
    <property type="evidence" value="ECO:0007669"/>
    <property type="project" value="UniProtKB-SubCell"/>
</dbReference>
<keyword evidence="6" id="KW-1133">Transmembrane helix</keyword>
<keyword evidence="3 9" id="KW-0813">Transport</keyword>
<sequence length="308" mass="34578">MYNSSVRITKQYAHCKVLADTEDRELRRPRWWSGGVASTCVACVVAPFDLVKTHMQTQTTKKGMVQTAIKVIKIRGYLGFYDGFSAAAIRQMTCTSLRFSLYECGKDLEIFSSSNSLISKIVLASISGSIGSLVGIPLDVINIRMQTNMQVADHGKRNYKHFIDALIRIPKEEGWMALYNGGFAAVLKSAIGTTGQLAVYDHVKSELHTRFMMDDDVYLHLKSSFISSIIDAIITQPFDVLKTLMMNAPPGQFPTVVHAIKYMMRFDFWGPYRGLAPTIVRKAPATILLFLIYEQLRINLGYLPLESQ</sequence>
<dbReference type="InterPro" id="IPR023395">
    <property type="entry name" value="MCP_dom_sf"/>
</dbReference>
<feature type="repeat" description="Solcar" evidence="8">
    <location>
        <begin position="215"/>
        <end position="299"/>
    </location>
</feature>
<dbReference type="OrthoDB" id="448427at2759"/>
<proteinExistence type="inferred from homology"/>
<evidence type="ECO:0000256" key="1">
    <source>
        <dbReference type="ARBA" id="ARBA00004141"/>
    </source>
</evidence>
<protein>
    <recommendedName>
        <fullName evidence="12">CG18418-PA</fullName>
    </recommendedName>
</protein>
<evidence type="ECO:0000256" key="3">
    <source>
        <dbReference type="ARBA" id="ARBA00022448"/>
    </source>
</evidence>
<comment type="subcellular location">
    <subcellularLocation>
        <location evidence="1">Membrane</location>
        <topology evidence="1">Multi-pass membrane protein</topology>
    </subcellularLocation>
</comment>
<dbReference type="InterPro" id="IPR050391">
    <property type="entry name" value="Mito_Metabolite_Transporter"/>
</dbReference>
<gene>
    <name evidence="10" type="primary">Dvir\GJ11569</name>
    <name evidence="10" type="ORF">Dvir_GJ11569</name>
</gene>
<evidence type="ECO:0000256" key="2">
    <source>
        <dbReference type="ARBA" id="ARBA00006375"/>
    </source>
</evidence>
<dbReference type="PROSITE" id="PS50920">
    <property type="entry name" value="SOLCAR"/>
    <property type="match status" value="3"/>
</dbReference>
<dbReference type="EMBL" id="CH940647">
    <property type="protein sequence ID" value="EDW70378.2"/>
    <property type="molecule type" value="Genomic_DNA"/>
</dbReference>
<dbReference type="HOGENOM" id="CLU_015166_14_1_1"/>
<dbReference type="InterPro" id="IPR018108">
    <property type="entry name" value="MCP_transmembrane"/>
</dbReference>
<evidence type="ECO:0000256" key="7">
    <source>
        <dbReference type="ARBA" id="ARBA00023136"/>
    </source>
</evidence>
<evidence type="ECO:0000256" key="5">
    <source>
        <dbReference type="ARBA" id="ARBA00022737"/>
    </source>
</evidence>
<dbReference type="KEGG" id="dvi:6622921"/>
<reference evidence="10 11" key="1">
    <citation type="journal article" date="2007" name="Nature">
        <title>Evolution of genes and genomes on the Drosophila phylogeny.</title>
        <authorList>
            <consortium name="Drosophila 12 Genomes Consortium"/>
            <person name="Clark A.G."/>
            <person name="Eisen M.B."/>
            <person name="Smith D.R."/>
            <person name="Bergman C.M."/>
            <person name="Oliver B."/>
            <person name="Markow T.A."/>
            <person name="Kaufman T.C."/>
            <person name="Kellis M."/>
            <person name="Gelbart W."/>
            <person name="Iyer V.N."/>
            <person name="Pollard D.A."/>
            <person name="Sackton T.B."/>
            <person name="Larracuente A.M."/>
            <person name="Singh N.D."/>
            <person name="Abad J.P."/>
            <person name="Abt D.N."/>
            <person name="Adryan B."/>
            <person name="Aguade M."/>
            <person name="Akashi H."/>
            <person name="Anderson W.W."/>
            <person name="Aquadro C.F."/>
            <person name="Ardell D.H."/>
            <person name="Arguello R."/>
            <person name="Artieri C.G."/>
            <person name="Barbash D.A."/>
            <person name="Barker D."/>
            <person name="Barsanti P."/>
            <person name="Batterham P."/>
            <person name="Batzoglou S."/>
            <person name="Begun D."/>
            <person name="Bhutkar A."/>
            <person name="Blanco E."/>
            <person name="Bosak S.A."/>
            <person name="Bradley R.K."/>
            <person name="Brand A.D."/>
            <person name="Brent M.R."/>
            <person name="Brooks A.N."/>
            <person name="Brown R.H."/>
            <person name="Butlin R.K."/>
            <person name="Caggese C."/>
            <person name="Calvi B.R."/>
            <person name="Bernardo de Carvalho A."/>
            <person name="Caspi A."/>
            <person name="Castrezana S."/>
            <person name="Celniker S.E."/>
            <person name="Chang J.L."/>
            <person name="Chapple C."/>
            <person name="Chatterji S."/>
            <person name="Chinwalla A."/>
            <person name="Civetta A."/>
            <person name="Clifton S.W."/>
            <person name="Comeron J.M."/>
            <person name="Costello J.C."/>
            <person name="Coyne J.A."/>
            <person name="Daub J."/>
            <person name="David R.G."/>
            <person name="Delcher A.L."/>
            <person name="Delehaunty K."/>
            <person name="Do C.B."/>
            <person name="Ebling H."/>
            <person name="Edwards K."/>
            <person name="Eickbush T."/>
            <person name="Evans J.D."/>
            <person name="Filipski A."/>
            <person name="Findeiss S."/>
            <person name="Freyhult E."/>
            <person name="Fulton L."/>
            <person name="Fulton R."/>
            <person name="Garcia A.C."/>
            <person name="Gardiner A."/>
            <person name="Garfield D.A."/>
            <person name="Garvin B.E."/>
            <person name="Gibson G."/>
            <person name="Gilbert D."/>
            <person name="Gnerre S."/>
            <person name="Godfrey J."/>
            <person name="Good R."/>
            <person name="Gotea V."/>
            <person name="Gravely B."/>
            <person name="Greenberg A.J."/>
            <person name="Griffiths-Jones S."/>
            <person name="Gross S."/>
            <person name="Guigo R."/>
            <person name="Gustafson E.A."/>
            <person name="Haerty W."/>
            <person name="Hahn M.W."/>
            <person name="Halligan D.L."/>
            <person name="Halpern A.L."/>
            <person name="Halter G.M."/>
            <person name="Han M.V."/>
            <person name="Heger A."/>
            <person name="Hillier L."/>
            <person name="Hinrichs A.S."/>
            <person name="Holmes I."/>
            <person name="Hoskins R.A."/>
            <person name="Hubisz M.J."/>
            <person name="Hultmark D."/>
            <person name="Huntley M.A."/>
            <person name="Jaffe D.B."/>
            <person name="Jagadeeshan S."/>
            <person name="Jeck W.R."/>
            <person name="Johnson J."/>
            <person name="Jones C.D."/>
            <person name="Jordan W.C."/>
            <person name="Karpen G.H."/>
            <person name="Kataoka E."/>
            <person name="Keightley P.D."/>
            <person name="Kheradpour P."/>
            <person name="Kirkness E.F."/>
            <person name="Koerich L.B."/>
            <person name="Kristiansen K."/>
            <person name="Kudrna D."/>
            <person name="Kulathinal R.J."/>
            <person name="Kumar S."/>
            <person name="Kwok R."/>
            <person name="Lander E."/>
            <person name="Langley C.H."/>
            <person name="Lapoint R."/>
            <person name="Lazzaro B.P."/>
            <person name="Lee S.J."/>
            <person name="Levesque L."/>
            <person name="Li R."/>
            <person name="Lin C.F."/>
            <person name="Lin M.F."/>
            <person name="Lindblad-Toh K."/>
            <person name="Llopart A."/>
            <person name="Long M."/>
            <person name="Low L."/>
            <person name="Lozovsky E."/>
            <person name="Lu J."/>
            <person name="Luo M."/>
            <person name="Machado C.A."/>
            <person name="Makalowski W."/>
            <person name="Marzo M."/>
            <person name="Matsuda M."/>
            <person name="Matzkin L."/>
            <person name="McAllister B."/>
            <person name="McBride C.S."/>
            <person name="McKernan B."/>
            <person name="McKernan K."/>
            <person name="Mendez-Lago M."/>
            <person name="Minx P."/>
            <person name="Mollenhauer M.U."/>
            <person name="Montooth K."/>
            <person name="Mount S.M."/>
            <person name="Mu X."/>
            <person name="Myers E."/>
            <person name="Negre B."/>
            <person name="Newfeld S."/>
            <person name="Nielsen R."/>
            <person name="Noor M.A."/>
            <person name="O'Grady P."/>
            <person name="Pachter L."/>
            <person name="Papaceit M."/>
            <person name="Parisi M.J."/>
            <person name="Parisi M."/>
            <person name="Parts L."/>
            <person name="Pedersen J.S."/>
            <person name="Pesole G."/>
            <person name="Phillippy A.M."/>
            <person name="Ponting C.P."/>
            <person name="Pop M."/>
            <person name="Porcelli D."/>
            <person name="Powell J.R."/>
            <person name="Prohaska S."/>
            <person name="Pruitt K."/>
            <person name="Puig M."/>
            <person name="Quesneville H."/>
            <person name="Ram K.R."/>
            <person name="Rand D."/>
            <person name="Rasmussen M.D."/>
            <person name="Reed L.K."/>
            <person name="Reenan R."/>
            <person name="Reily A."/>
            <person name="Remington K.A."/>
            <person name="Rieger T.T."/>
            <person name="Ritchie M.G."/>
            <person name="Robin C."/>
            <person name="Rogers Y.H."/>
            <person name="Rohde C."/>
            <person name="Rozas J."/>
            <person name="Rubenfield M.J."/>
            <person name="Ruiz A."/>
            <person name="Russo S."/>
            <person name="Salzberg S.L."/>
            <person name="Sanchez-Gracia A."/>
            <person name="Saranga D.J."/>
            <person name="Sato H."/>
            <person name="Schaeffer S.W."/>
            <person name="Schatz M.C."/>
            <person name="Schlenke T."/>
            <person name="Schwartz R."/>
            <person name="Segarra C."/>
            <person name="Singh R.S."/>
            <person name="Sirot L."/>
            <person name="Sirota M."/>
            <person name="Sisneros N.B."/>
            <person name="Smith C.D."/>
            <person name="Smith T.F."/>
            <person name="Spieth J."/>
            <person name="Stage D.E."/>
            <person name="Stark A."/>
            <person name="Stephan W."/>
            <person name="Strausberg R.L."/>
            <person name="Strempel S."/>
            <person name="Sturgill D."/>
            <person name="Sutton G."/>
            <person name="Sutton G.G."/>
            <person name="Tao W."/>
            <person name="Teichmann S."/>
            <person name="Tobari Y.N."/>
            <person name="Tomimura Y."/>
            <person name="Tsolas J.M."/>
            <person name="Valente V.L."/>
            <person name="Venter E."/>
            <person name="Venter J.C."/>
            <person name="Vicario S."/>
            <person name="Vieira F.G."/>
            <person name="Vilella A.J."/>
            <person name="Villasante A."/>
            <person name="Walenz B."/>
            <person name="Wang J."/>
            <person name="Wasserman M."/>
            <person name="Watts T."/>
            <person name="Wilson D."/>
            <person name="Wilson R.K."/>
            <person name="Wing R.A."/>
            <person name="Wolfner M.F."/>
            <person name="Wong A."/>
            <person name="Wong G.K."/>
            <person name="Wu C.I."/>
            <person name="Wu G."/>
            <person name="Yamamoto D."/>
            <person name="Yang H.P."/>
            <person name="Yang S.P."/>
            <person name="Yorke J.A."/>
            <person name="Yoshida K."/>
            <person name="Zdobnov E."/>
            <person name="Zhang P."/>
            <person name="Zhang Y."/>
            <person name="Zimin A.V."/>
            <person name="Baldwin J."/>
            <person name="Abdouelleil A."/>
            <person name="Abdulkadir J."/>
            <person name="Abebe A."/>
            <person name="Abera B."/>
            <person name="Abreu J."/>
            <person name="Acer S.C."/>
            <person name="Aftuck L."/>
            <person name="Alexander A."/>
            <person name="An P."/>
            <person name="Anderson E."/>
            <person name="Anderson S."/>
            <person name="Arachi H."/>
            <person name="Azer M."/>
            <person name="Bachantsang P."/>
            <person name="Barry A."/>
            <person name="Bayul T."/>
            <person name="Berlin A."/>
            <person name="Bessette D."/>
            <person name="Bloom T."/>
            <person name="Blye J."/>
            <person name="Boguslavskiy L."/>
            <person name="Bonnet C."/>
            <person name="Boukhgalter B."/>
            <person name="Bourzgui I."/>
            <person name="Brown A."/>
            <person name="Cahill P."/>
            <person name="Channer S."/>
            <person name="Cheshatsang Y."/>
            <person name="Chuda L."/>
            <person name="Citroen M."/>
            <person name="Collymore A."/>
            <person name="Cooke P."/>
            <person name="Costello M."/>
            <person name="D'Aco K."/>
            <person name="Daza R."/>
            <person name="De Haan G."/>
            <person name="DeGray S."/>
            <person name="DeMaso C."/>
            <person name="Dhargay N."/>
            <person name="Dooley K."/>
            <person name="Dooley E."/>
            <person name="Doricent M."/>
            <person name="Dorje P."/>
            <person name="Dorjee K."/>
            <person name="Dupes A."/>
            <person name="Elong R."/>
            <person name="Falk J."/>
            <person name="Farina A."/>
            <person name="Faro S."/>
            <person name="Ferguson D."/>
            <person name="Fisher S."/>
            <person name="Foley C.D."/>
            <person name="Franke A."/>
            <person name="Friedrich D."/>
            <person name="Gadbois L."/>
            <person name="Gearin G."/>
            <person name="Gearin C.R."/>
            <person name="Giannoukos G."/>
            <person name="Goode T."/>
            <person name="Graham J."/>
            <person name="Grandbois E."/>
            <person name="Grewal S."/>
            <person name="Gyaltsen K."/>
            <person name="Hafez N."/>
            <person name="Hagos B."/>
            <person name="Hall J."/>
            <person name="Henson C."/>
            <person name="Hollinger A."/>
            <person name="Honan T."/>
            <person name="Huard M.D."/>
            <person name="Hughes L."/>
            <person name="Hurhula B."/>
            <person name="Husby M.E."/>
            <person name="Kamat A."/>
            <person name="Kanga B."/>
            <person name="Kashin S."/>
            <person name="Khazanovich D."/>
            <person name="Kisner P."/>
            <person name="Lance K."/>
            <person name="Lara M."/>
            <person name="Lee W."/>
            <person name="Lennon N."/>
            <person name="Letendre F."/>
            <person name="LeVine R."/>
            <person name="Lipovsky A."/>
            <person name="Liu X."/>
            <person name="Liu J."/>
            <person name="Liu S."/>
            <person name="Lokyitsang T."/>
            <person name="Lokyitsang Y."/>
            <person name="Lubonja R."/>
            <person name="Lui A."/>
            <person name="MacDonald P."/>
            <person name="Magnisalis V."/>
            <person name="Maru K."/>
            <person name="Matthews C."/>
            <person name="McCusker W."/>
            <person name="McDonough S."/>
            <person name="Mehta T."/>
            <person name="Meldrim J."/>
            <person name="Meneus L."/>
            <person name="Mihai O."/>
            <person name="Mihalev A."/>
            <person name="Mihova T."/>
            <person name="Mittelman R."/>
            <person name="Mlenga V."/>
            <person name="Montmayeur A."/>
            <person name="Mulrain L."/>
            <person name="Navidi A."/>
            <person name="Naylor J."/>
            <person name="Negash T."/>
            <person name="Nguyen T."/>
            <person name="Nguyen N."/>
            <person name="Nicol R."/>
            <person name="Norbu C."/>
            <person name="Norbu N."/>
            <person name="Novod N."/>
            <person name="O'Neill B."/>
            <person name="Osman S."/>
            <person name="Markiewicz E."/>
            <person name="Oyono O.L."/>
            <person name="Patti C."/>
            <person name="Phunkhang P."/>
            <person name="Pierre F."/>
            <person name="Priest M."/>
            <person name="Raghuraman S."/>
            <person name="Rege F."/>
            <person name="Reyes R."/>
            <person name="Rise C."/>
            <person name="Rogov P."/>
            <person name="Ross K."/>
            <person name="Ryan E."/>
            <person name="Settipalli S."/>
            <person name="Shea T."/>
            <person name="Sherpa N."/>
            <person name="Shi L."/>
            <person name="Shih D."/>
            <person name="Sparrow T."/>
            <person name="Spaulding J."/>
            <person name="Stalker J."/>
            <person name="Stange-Thomann N."/>
            <person name="Stavropoulos S."/>
            <person name="Stone C."/>
            <person name="Strader C."/>
            <person name="Tesfaye S."/>
            <person name="Thomson T."/>
            <person name="Thoulutsang Y."/>
            <person name="Thoulutsang D."/>
            <person name="Topham K."/>
            <person name="Topping I."/>
            <person name="Tsamla T."/>
            <person name="Vassiliev H."/>
            <person name="Vo A."/>
            <person name="Wangchuk T."/>
            <person name="Wangdi T."/>
            <person name="Weiand M."/>
            <person name="Wilkinson J."/>
            <person name="Wilson A."/>
            <person name="Yadav S."/>
            <person name="Young G."/>
            <person name="Yu Q."/>
            <person name="Zembek L."/>
            <person name="Zhong D."/>
            <person name="Zimmer A."/>
            <person name="Zwirko Z."/>
            <person name="Jaffe D.B."/>
            <person name="Alvarez P."/>
            <person name="Brockman W."/>
            <person name="Butler J."/>
            <person name="Chin C."/>
            <person name="Gnerre S."/>
            <person name="Grabherr M."/>
            <person name="Kleber M."/>
            <person name="Mauceli E."/>
            <person name="MacCallum I."/>
        </authorList>
    </citation>
    <scope>NUCLEOTIDE SEQUENCE [LARGE SCALE GENOMIC DNA]</scope>
    <source>
        <strain evidence="11">Tucson 15010-1051.87</strain>
    </source>
</reference>
<evidence type="ECO:0000256" key="4">
    <source>
        <dbReference type="ARBA" id="ARBA00022692"/>
    </source>
</evidence>
<dbReference type="eggNOG" id="KOG0759">
    <property type="taxonomic scope" value="Eukaryota"/>
</dbReference>
<evidence type="ECO:0000313" key="11">
    <source>
        <dbReference type="Proteomes" id="UP000008792"/>
    </source>
</evidence>
<organism evidence="10 11">
    <name type="scientific">Drosophila virilis</name>
    <name type="common">Fruit fly</name>
    <dbReference type="NCBI Taxonomy" id="7244"/>
    <lineage>
        <taxon>Eukaryota</taxon>
        <taxon>Metazoa</taxon>
        <taxon>Ecdysozoa</taxon>
        <taxon>Arthropoda</taxon>
        <taxon>Hexapoda</taxon>
        <taxon>Insecta</taxon>
        <taxon>Pterygota</taxon>
        <taxon>Neoptera</taxon>
        <taxon>Endopterygota</taxon>
        <taxon>Diptera</taxon>
        <taxon>Brachycera</taxon>
        <taxon>Muscomorpha</taxon>
        <taxon>Ephydroidea</taxon>
        <taxon>Drosophilidae</taxon>
        <taxon>Drosophila</taxon>
    </lineage>
</organism>
<dbReference type="InParanoid" id="B4LFX9"/>
<dbReference type="SUPFAM" id="SSF103506">
    <property type="entry name" value="Mitochondrial carrier"/>
    <property type="match status" value="1"/>
</dbReference>